<dbReference type="EMBL" id="WIGN01000030">
    <property type="protein sequence ID" value="KAF6816124.1"/>
    <property type="molecule type" value="Genomic_DNA"/>
</dbReference>
<dbReference type="AlphaFoldDB" id="A0A8H6N0R5"/>
<comment type="caution">
    <text evidence="2">The sequence shown here is derived from an EMBL/GenBank/DDBJ whole genome shotgun (WGS) entry which is preliminary data.</text>
</comment>
<name>A0A8H6N0R5_9PEZI</name>
<keyword evidence="3" id="KW-1185">Reference proteome</keyword>
<dbReference type="Proteomes" id="UP000652219">
    <property type="component" value="Unassembled WGS sequence"/>
</dbReference>
<feature type="region of interest" description="Disordered" evidence="1">
    <location>
        <begin position="30"/>
        <end position="53"/>
    </location>
</feature>
<sequence>MLRAGKGSGAAEDGTEFLFVAPVTHISQIKKPRNQQVRSHAAKNPTARRQRVTQYQRNHHSYHTHQIQIRPQPRQDSIDPFDTFVTPLAPNEDKLIKVFLKHAALKNVFFVPTLDVVDVNDENKFWHTITSSYVTTAKYDKGMLANTLLVACRYMAECMPDWKERFTAKALYYKDESVRQLSNGEGPADASLKIIKLLAIASEEACYGNAALEKQHLRSATTIFGIAAGLPEATCAEEISVTFVQGSNKEKFGAPGPPVSGTVLCLTIKPLHATYYYYYYYSAFKVFFKKHFPSLLGSFRSRVKSQYALGSNGKNGTGRMAASSYPLQSISSRHTGRRGTVTAADSYKGVKVPTRVASANGSEVAIVPGHGAAIEWDAKTSQI</sequence>
<evidence type="ECO:0000313" key="3">
    <source>
        <dbReference type="Proteomes" id="UP000652219"/>
    </source>
</evidence>
<evidence type="ECO:0000256" key="1">
    <source>
        <dbReference type="SAM" id="MobiDB-lite"/>
    </source>
</evidence>
<protein>
    <submittedName>
        <fullName evidence="2">Integral membrane protein</fullName>
    </submittedName>
</protein>
<reference evidence="2 3" key="1">
    <citation type="journal article" date="2020" name="Phytopathology">
        <title>Genome Sequence Resources of Colletotrichum truncatum, C. plurivorum, C. musicola, and C. sojae: Four Species Pathogenic to Soybean (Glycine max).</title>
        <authorList>
            <person name="Rogerio F."/>
            <person name="Boufleur T.R."/>
            <person name="Ciampi-Guillardi M."/>
            <person name="Sukno S.A."/>
            <person name="Thon M.R."/>
            <person name="Massola Junior N.S."/>
            <person name="Baroncelli R."/>
        </authorList>
    </citation>
    <scope>NUCLEOTIDE SEQUENCE [LARGE SCALE GENOMIC DNA]</scope>
    <source>
        <strain evidence="2 3">LFN0009</strain>
    </source>
</reference>
<evidence type="ECO:0000313" key="2">
    <source>
        <dbReference type="EMBL" id="KAF6816124.1"/>
    </source>
</evidence>
<organism evidence="2 3">
    <name type="scientific">Colletotrichum sojae</name>
    <dbReference type="NCBI Taxonomy" id="2175907"/>
    <lineage>
        <taxon>Eukaryota</taxon>
        <taxon>Fungi</taxon>
        <taxon>Dikarya</taxon>
        <taxon>Ascomycota</taxon>
        <taxon>Pezizomycotina</taxon>
        <taxon>Sordariomycetes</taxon>
        <taxon>Hypocreomycetidae</taxon>
        <taxon>Glomerellales</taxon>
        <taxon>Glomerellaceae</taxon>
        <taxon>Colletotrichum</taxon>
        <taxon>Colletotrichum orchidearum species complex</taxon>
    </lineage>
</organism>
<proteinExistence type="predicted"/>
<accession>A0A8H6N0R5</accession>
<gene>
    <name evidence="2" type="ORF">CSOJ01_03187</name>
</gene>